<dbReference type="InterPro" id="IPR006311">
    <property type="entry name" value="TAT_signal"/>
</dbReference>
<dbReference type="PANTHER" id="PTHR30024">
    <property type="entry name" value="ALIPHATIC SULFONATES-BINDING PROTEIN-RELATED"/>
    <property type="match status" value="1"/>
</dbReference>
<dbReference type="PANTHER" id="PTHR30024:SF21">
    <property type="entry name" value="ABC TRANSPORTER SUBSTRATE-BINDING PROTEIN"/>
    <property type="match status" value="1"/>
</dbReference>
<dbReference type="SUPFAM" id="SSF53850">
    <property type="entry name" value="Periplasmic binding protein-like II"/>
    <property type="match status" value="1"/>
</dbReference>
<evidence type="ECO:0000313" key="3">
    <source>
        <dbReference type="EMBL" id="QBE63785.1"/>
    </source>
</evidence>
<accession>A0A4P6KYE3</accession>
<evidence type="ECO:0000259" key="2">
    <source>
        <dbReference type="Pfam" id="PF09084"/>
    </source>
</evidence>
<dbReference type="AlphaFoldDB" id="A0A4P6KYE3"/>
<feature type="chain" id="PRO_5020610438" evidence="1">
    <location>
        <begin position="25"/>
        <end position="364"/>
    </location>
</feature>
<gene>
    <name evidence="3" type="ORF">EWM63_13000</name>
</gene>
<evidence type="ECO:0000313" key="4">
    <source>
        <dbReference type="Proteomes" id="UP000290637"/>
    </source>
</evidence>
<organism evidence="3 4">
    <name type="scientific">Pseudoduganella lutea</name>
    <dbReference type="NCBI Taxonomy" id="321985"/>
    <lineage>
        <taxon>Bacteria</taxon>
        <taxon>Pseudomonadati</taxon>
        <taxon>Pseudomonadota</taxon>
        <taxon>Betaproteobacteria</taxon>
        <taxon>Burkholderiales</taxon>
        <taxon>Oxalobacteraceae</taxon>
        <taxon>Telluria group</taxon>
        <taxon>Pseudoduganella</taxon>
    </lineage>
</organism>
<feature type="signal peptide" evidence="1">
    <location>
        <begin position="1"/>
        <end position="24"/>
    </location>
</feature>
<feature type="domain" description="SsuA/THI5-like" evidence="2">
    <location>
        <begin position="70"/>
        <end position="257"/>
    </location>
</feature>
<dbReference type="InterPro" id="IPR015168">
    <property type="entry name" value="SsuA/THI5"/>
</dbReference>
<dbReference type="OrthoDB" id="9780180at2"/>
<evidence type="ECO:0000256" key="1">
    <source>
        <dbReference type="SAM" id="SignalP"/>
    </source>
</evidence>
<protein>
    <submittedName>
        <fullName evidence="3">TetR family transcriptional regulator</fullName>
    </submittedName>
</protein>
<dbReference type="EMBL" id="CP035913">
    <property type="protein sequence ID" value="QBE63785.1"/>
    <property type="molecule type" value="Genomic_DNA"/>
</dbReference>
<sequence>MKSLRRHTITALLAAIAASTLSLAAPVAFAQDKPKVIRISYSSSGTGGRPLTGGTSIATAHQQGVLEKEFAKDGIKIQWTFNPGAGPATNEQLANGLADFAHHGDLPIIIGRSTGLKTKILLSYTRFGPAYITGPIDSPAKSLEDLKGKRLAVFKGTASQLALGRILKKHGLTERDFKTVSMDGDTLRAAIATKDVDGGFIAPFDLEARGVGKVIYSTGPDPELTSQGVFWVSEDFEKKYPDIVQRVVTALVKVTAWSSEEKNREAQYKLWSNSGTSYYEYQKTFADVPLKWRLSPLLDEYFVENLKKSVVQAKEFRLIRRDVSLEGWLAPKYLNTALKELKLEGYWPEFNAAGKPKTTQVAQN</sequence>
<dbReference type="Pfam" id="PF09084">
    <property type="entry name" value="NMT1"/>
    <property type="match status" value="1"/>
</dbReference>
<keyword evidence="4" id="KW-1185">Reference proteome</keyword>
<dbReference type="Proteomes" id="UP000290637">
    <property type="component" value="Chromosome"/>
</dbReference>
<dbReference type="KEGG" id="plue:EWM63_13000"/>
<keyword evidence="1" id="KW-0732">Signal</keyword>
<dbReference type="CDD" id="cd13555">
    <property type="entry name" value="PBP2_sulfate_ester_like"/>
    <property type="match status" value="1"/>
</dbReference>
<name>A0A4P6KYE3_9BURK</name>
<dbReference type="Gene3D" id="3.40.190.10">
    <property type="entry name" value="Periplasmic binding protein-like II"/>
    <property type="match status" value="2"/>
</dbReference>
<reference evidence="3 4" key="1">
    <citation type="submission" date="2019-02" db="EMBL/GenBank/DDBJ databases">
        <title>Draft Genome Sequences of Six Type Strains of the Genus Massilia.</title>
        <authorList>
            <person name="Miess H."/>
            <person name="Frediansyhah A."/>
            <person name="Gross H."/>
        </authorList>
    </citation>
    <scope>NUCLEOTIDE SEQUENCE [LARGE SCALE GENOMIC DNA]</scope>
    <source>
        <strain evidence="3 4">DSM 17473</strain>
    </source>
</reference>
<dbReference type="RefSeq" id="WP_130186906.1">
    <property type="nucleotide sequence ID" value="NZ_CP035913.1"/>
</dbReference>
<dbReference type="PROSITE" id="PS51318">
    <property type="entry name" value="TAT"/>
    <property type="match status" value="1"/>
</dbReference>
<proteinExistence type="predicted"/>